<evidence type="ECO:0000259" key="13">
    <source>
        <dbReference type="SMART" id="SM00388"/>
    </source>
</evidence>
<evidence type="ECO:0000256" key="12">
    <source>
        <dbReference type="ARBA" id="ARBA00023136"/>
    </source>
</evidence>
<evidence type="ECO:0000256" key="1">
    <source>
        <dbReference type="ARBA" id="ARBA00000085"/>
    </source>
</evidence>
<evidence type="ECO:0000256" key="6">
    <source>
        <dbReference type="ARBA" id="ARBA00022692"/>
    </source>
</evidence>
<dbReference type="InterPro" id="IPR050428">
    <property type="entry name" value="TCS_sensor_his_kinase"/>
</dbReference>
<evidence type="ECO:0000256" key="2">
    <source>
        <dbReference type="ARBA" id="ARBA00004141"/>
    </source>
</evidence>
<dbReference type="Gene3D" id="1.10.287.130">
    <property type="match status" value="1"/>
</dbReference>
<keyword evidence="6" id="KW-0812">Transmembrane</keyword>
<keyword evidence="8 14" id="KW-0418">Kinase</keyword>
<evidence type="ECO:0000256" key="10">
    <source>
        <dbReference type="ARBA" id="ARBA00022989"/>
    </source>
</evidence>
<keyword evidence="7" id="KW-0547">Nucleotide-binding</keyword>
<evidence type="ECO:0000256" key="5">
    <source>
        <dbReference type="ARBA" id="ARBA00022679"/>
    </source>
</evidence>
<dbReference type="SUPFAM" id="SSF47384">
    <property type="entry name" value="Homodimeric domain of signal transducing histidine kinase"/>
    <property type="match status" value="1"/>
</dbReference>
<keyword evidence="9" id="KW-0067">ATP-binding</keyword>
<sequence>MGLPRRYGAGDRGGAINAVADRPSAHAADFITPASPRTQAVEKLAQALRFRSPESETLLDGKGVPSEVRPLVEALNQLFSRIHSMMVRERRFTSDAAHELRSPLAALKVQTEVAQLSGDDPLSRDKALTQLHVGIDRATRLVDQLLTLSRLDSLDNLQDVAKISLEELLQSAVMDIYHPAQQANIDVRFTAQRPQRHTYRSAATLKPVSA</sequence>
<reference evidence="14 15" key="1">
    <citation type="submission" date="2018-06" db="EMBL/GenBank/DDBJ databases">
        <authorList>
            <consortium name="Pathogen Informatics"/>
            <person name="Doyle S."/>
        </authorList>
    </citation>
    <scope>NUCLEOTIDE SEQUENCE [LARGE SCALE GENOMIC DNA]</scope>
    <source>
        <strain evidence="14 15">NCTC7307</strain>
    </source>
</reference>
<dbReference type="GO" id="GO:0000155">
    <property type="term" value="F:phosphorelay sensor kinase activity"/>
    <property type="evidence" value="ECO:0007669"/>
    <property type="project" value="InterPro"/>
</dbReference>
<name>A0A2X4W2I5_SALER</name>
<evidence type="ECO:0000256" key="3">
    <source>
        <dbReference type="ARBA" id="ARBA00012438"/>
    </source>
</evidence>
<accession>A0A2X4W2I5</accession>
<evidence type="ECO:0000256" key="7">
    <source>
        <dbReference type="ARBA" id="ARBA00022741"/>
    </source>
</evidence>
<dbReference type="EMBL" id="LS483466">
    <property type="protein sequence ID" value="SQI20955.1"/>
    <property type="molecule type" value="Genomic_DNA"/>
</dbReference>
<dbReference type="GO" id="GO:0005524">
    <property type="term" value="F:ATP binding"/>
    <property type="evidence" value="ECO:0007669"/>
    <property type="project" value="UniProtKB-KW"/>
</dbReference>
<dbReference type="SMART" id="SM00388">
    <property type="entry name" value="HisKA"/>
    <property type="match status" value="1"/>
</dbReference>
<keyword evidence="12" id="KW-0472">Membrane</keyword>
<dbReference type="EC" id="2.7.13.3" evidence="3"/>
<dbReference type="CDD" id="cd00082">
    <property type="entry name" value="HisKA"/>
    <property type="match status" value="1"/>
</dbReference>
<gene>
    <name evidence="14" type="primary">qseC_1</name>
    <name evidence="14" type="ORF">NCTC7307_00808</name>
</gene>
<keyword evidence="11" id="KW-0902">Two-component regulatory system</keyword>
<evidence type="ECO:0000256" key="11">
    <source>
        <dbReference type="ARBA" id="ARBA00023012"/>
    </source>
</evidence>
<keyword evidence="10" id="KW-1133">Transmembrane helix</keyword>
<evidence type="ECO:0000313" key="14">
    <source>
        <dbReference type="EMBL" id="SQI20955.1"/>
    </source>
</evidence>
<dbReference type="Proteomes" id="UP000248731">
    <property type="component" value="Chromosome 1"/>
</dbReference>
<dbReference type="GO" id="GO:0005886">
    <property type="term" value="C:plasma membrane"/>
    <property type="evidence" value="ECO:0007669"/>
    <property type="project" value="TreeGrafter"/>
</dbReference>
<dbReference type="AlphaFoldDB" id="A0A2X4W2I5"/>
<evidence type="ECO:0000256" key="8">
    <source>
        <dbReference type="ARBA" id="ARBA00022777"/>
    </source>
</evidence>
<keyword evidence="4" id="KW-0597">Phosphoprotein</keyword>
<evidence type="ECO:0000313" key="15">
    <source>
        <dbReference type="Proteomes" id="UP000248731"/>
    </source>
</evidence>
<dbReference type="FunFam" id="1.10.287.130:FF:000035">
    <property type="entry name" value="Two-component sensor histidine kinase"/>
    <property type="match status" value="1"/>
</dbReference>
<dbReference type="PANTHER" id="PTHR45436:SF14">
    <property type="entry name" value="SENSOR PROTEIN QSEC"/>
    <property type="match status" value="1"/>
</dbReference>
<dbReference type="InterPro" id="IPR003661">
    <property type="entry name" value="HisK_dim/P_dom"/>
</dbReference>
<evidence type="ECO:0000256" key="9">
    <source>
        <dbReference type="ARBA" id="ARBA00022840"/>
    </source>
</evidence>
<feature type="domain" description="Signal transduction histidine kinase dimerisation/phosphoacceptor" evidence="13">
    <location>
        <begin position="88"/>
        <end position="154"/>
    </location>
</feature>
<protein>
    <recommendedName>
        <fullName evidence="3">histidine kinase</fullName>
        <ecNumber evidence="3">2.7.13.3</ecNumber>
    </recommendedName>
</protein>
<keyword evidence="15" id="KW-1185">Reference proteome</keyword>
<dbReference type="Pfam" id="PF00512">
    <property type="entry name" value="HisKA"/>
    <property type="match status" value="1"/>
</dbReference>
<comment type="subcellular location">
    <subcellularLocation>
        <location evidence="2">Membrane</location>
        <topology evidence="2">Multi-pass membrane protein</topology>
    </subcellularLocation>
</comment>
<organism evidence="14 15">
    <name type="scientific">Salmonella enterica subsp. arizonae</name>
    <dbReference type="NCBI Taxonomy" id="59203"/>
    <lineage>
        <taxon>Bacteria</taxon>
        <taxon>Pseudomonadati</taxon>
        <taxon>Pseudomonadota</taxon>
        <taxon>Gammaproteobacteria</taxon>
        <taxon>Enterobacterales</taxon>
        <taxon>Enterobacteriaceae</taxon>
        <taxon>Salmonella</taxon>
    </lineage>
</organism>
<dbReference type="PANTHER" id="PTHR45436">
    <property type="entry name" value="SENSOR HISTIDINE KINASE YKOH"/>
    <property type="match status" value="1"/>
</dbReference>
<keyword evidence="5 14" id="KW-0808">Transferase</keyword>
<evidence type="ECO:0000256" key="4">
    <source>
        <dbReference type="ARBA" id="ARBA00022553"/>
    </source>
</evidence>
<dbReference type="InterPro" id="IPR036097">
    <property type="entry name" value="HisK_dim/P_sf"/>
</dbReference>
<comment type="catalytic activity">
    <reaction evidence="1">
        <text>ATP + protein L-histidine = ADP + protein N-phospho-L-histidine.</text>
        <dbReference type="EC" id="2.7.13.3"/>
    </reaction>
</comment>
<proteinExistence type="predicted"/>